<dbReference type="EMBL" id="BAAACF010000006">
    <property type="protein sequence ID" value="GAA0729314.1"/>
    <property type="molecule type" value="Genomic_DNA"/>
</dbReference>
<name>A0ABN1J653_9CLOT</name>
<protein>
    <submittedName>
        <fullName evidence="1">Uncharacterized protein</fullName>
    </submittedName>
</protein>
<proteinExistence type="predicted"/>
<accession>A0ABN1J653</accession>
<sequence>MSIYEFKYKVALIKQFILKLDRDSIPTTMKKTAIKVYAKNLNIKLTDNTIDTII</sequence>
<reference evidence="1 2" key="1">
    <citation type="journal article" date="2019" name="Int. J. Syst. Evol. Microbiol.">
        <title>The Global Catalogue of Microorganisms (GCM) 10K type strain sequencing project: providing services to taxonomists for standard genome sequencing and annotation.</title>
        <authorList>
            <consortium name="The Broad Institute Genomics Platform"/>
            <consortium name="The Broad Institute Genome Sequencing Center for Infectious Disease"/>
            <person name="Wu L."/>
            <person name="Ma J."/>
        </authorList>
    </citation>
    <scope>NUCLEOTIDE SEQUENCE [LARGE SCALE GENOMIC DNA]</scope>
    <source>
        <strain evidence="1 2">JCM 1405</strain>
    </source>
</reference>
<keyword evidence="2" id="KW-1185">Reference proteome</keyword>
<gene>
    <name evidence="1" type="ORF">GCM10008905_29140</name>
</gene>
<dbReference type="RefSeq" id="WP_343770838.1">
    <property type="nucleotide sequence ID" value="NZ_BAAACF010000006.1"/>
</dbReference>
<dbReference type="Proteomes" id="UP001500339">
    <property type="component" value="Unassembled WGS sequence"/>
</dbReference>
<organism evidence="1 2">
    <name type="scientific">Clostridium malenominatum</name>
    <dbReference type="NCBI Taxonomy" id="1539"/>
    <lineage>
        <taxon>Bacteria</taxon>
        <taxon>Bacillati</taxon>
        <taxon>Bacillota</taxon>
        <taxon>Clostridia</taxon>
        <taxon>Eubacteriales</taxon>
        <taxon>Clostridiaceae</taxon>
        <taxon>Clostridium</taxon>
    </lineage>
</organism>
<comment type="caution">
    <text evidence="1">The sequence shown here is derived from an EMBL/GenBank/DDBJ whole genome shotgun (WGS) entry which is preliminary data.</text>
</comment>
<evidence type="ECO:0000313" key="1">
    <source>
        <dbReference type="EMBL" id="GAA0729314.1"/>
    </source>
</evidence>
<evidence type="ECO:0000313" key="2">
    <source>
        <dbReference type="Proteomes" id="UP001500339"/>
    </source>
</evidence>